<feature type="transmembrane region" description="Helical" evidence="1">
    <location>
        <begin position="95"/>
        <end position="114"/>
    </location>
</feature>
<dbReference type="Proteomes" id="UP001060018">
    <property type="component" value="Chromosome"/>
</dbReference>
<dbReference type="PROSITE" id="PS50943">
    <property type="entry name" value="HTH_CROC1"/>
    <property type="match status" value="1"/>
</dbReference>
<evidence type="ECO:0000259" key="2">
    <source>
        <dbReference type="PROSITE" id="PS50943"/>
    </source>
</evidence>
<organism evidence="3 4">
    <name type="scientific">Glutamicibacter halophytocola</name>
    <dbReference type="NCBI Taxonomy" id="1933880"/>
    <lineage>
        <taxon>Bacteria</taxon>
        <taxon>Bacillati</taxon>
        <taxon>Actinomycetota</taxon>
        <taxon>Actinomycetes</taxon>
        <taxon>Micrococcales</taxon>
        <taxon>Micrococcaceae</taxon>
        <taxon>Glutamicibacter</taxon>
    </lineage>
</organism>
<evidence type="ECO:0000313" key="4">
    <source>
        <dbReference type="Proteomes" id="UP001060018"/>
    </source>
</evidence>
<reference evidence="3" key="1">
    <citation type="journal article" date="2022" name="Pest Manag. Sci.">
        <title>Glutamicibacter halophytocola-mediated host fitness of potato tuber moth on Solanaceae crops.</title>
        <authorList>
            <person name="Wang W."/>
            <person name="Xiao G."/>
            <person name="Du G."/>
            <person name="Chang L."/>
            <person name="Yang Y."/>
            <person name="Ye J."/>
            <person name="Chen B."/>
        </authorList>
    </citation>
    <scope>NUCLEOTIDE SEQUENCE</scope>
    <source>
        <strain evidence="3">S2</strain>
    </source>
</reference>
<dbReference type="EMBL" id="CP102487">
    <property type="protein sequence ID" value="UUX59043.1"/>
    <property type="molecule type" value="Genomic_DNA"/>
</dbReference>
<dbReference type="SMART" id="SM00530">
    <property type="entry name" value="HTH_XRE"/>
    <property type="match status" value="1"/>
</dbReference>
<dbReference type="Gene3D" id="1.10.260.40">
    <property type="entry name" value="lambda repressor-like DNA-binding domains"/>
    <property type="match status" value="1"/>
</dbReference>
<dbReference type="AlphaFoldDB" id="A0AA94XSA9"/>
<sequence>MNESRIAELRRAKGWTQERLAKESGITVRTIQRLEAGNDASLESISQVARALDVQVGELFQSVQTPNFSQAVEGLESRTRAEQERRDSITQGIMMIFRGVGLLVTFGTVILGTAGGLGWYIWLLIPIYWGAGKVLLDAIIRLGVDPKLDAKYPLSMPSQSEVS</sequence>
<keyword evidence="1" id="KW-1133">Transmembrane helix</keyword>
<dbReference type="Pfam" id="PF01381">
    <property type="entry name" value="HTH_3"/>
    <property type="match status" value="1"/>
</dbReference>
<dbReference type="GO" id="GO:0003677">
    <property type="term" value="F:DNA binding"/>
    <property type="evidence" value="ECO:0007669"/>
    <property type="project" value="InterPro"/>
</dbReference>
<dbReference type="RefSeq" id="WP_195182059.1">
    <property type="nucleotide sequence ID" value="NZ_CP102487.1"/>
</dbReference>
<dbReference type="CDD" id="cd00093">
    <property type="entry name" value="HTH_XRE"/>
    <property type="match status" value="1"/>
</dbReference>
<keyword evidence="1" id="KW-0472">Membrane</keyword>
<dbReference type="InterPro" id="IPR010982">
    <property type="entry name" value="Lambda_DNA-bd_dom_sf"/>
</dbReference>
<gene>
    <name evidence="3" type="ORF">NUH22_17385</name>
</gene>
<accession>A0AA94XSA9</accession>
<name>A0AA94XSA9_9MICC</name>
<dbReference type="InterPro" id="IPR001387">
    <property type="entry name" value="Cro/C1-type_HTH"/>
</dbReference>
<feature type="domain" description="HTH cro/C1-type" evidence="2">
    <location>
        <begin position="6"/>
        <end position="59"/>
    </location>
</feature>
<keyword evidence="1" id="KW-0812">Transmembrane</keyword>
<protein>
    <submittedName>
        <fullName evidence="3">Helix-turn-helix domain-containing protein</fullName>
    </submittedName>
</protein>
<evidence type="ECO:0000256" key="1">
    <source>
        <dbReference type="SAM" id="Phobius"/>
    </source>
</evidence>
<proteinExistence type="predicted"/>
<evidence type="ECO:0000313" key="3">
    <source>
        <dbReference type="EMBL" id="UUX59043.1"/>
    </source>
</evidence>
<dbReference type="SUPFAM" id="SSF47413">
    <property type="entry name" value="lambda repressor-like DNA-binding domains"/>
    <property type="match status" value="1"/>
</dbReference>